<dbReference type="SUPFAM" id="SSF48452">
    <property type="entry name" value="TPR-like"/>
    <property type="match status" value="1"/>
</dbReference>
<name>A0A3M7IEB0_HORWE</name>
<dbReference type="GO" id="GO:0006893">
    <property type="term" value="P:Golgi to plasma membrane transport"/>
    <property type="evidence" value="ECO:0007669"/>
    <property type="project" value="TreeGrafter"/>
</dbReference>
<dbReference type="OrthoDB" id="434695at2759"/>
<dbReference type="Gene3D" id="1.25.40.10">
    <property type="entry name" value="Tetratricopeptide repeat domain"/>
    <property type="match status" value="2"/>
</dbReference>
<organism evidence="2 3">
    <name type="scientific">Hortaea werneckii</name>
    <name type="common">Black yeast</name>
    <name type="synonym">Cladosporium werneckii</name>
    <dbReference type="NCBI Taxonomy" id="91943"/>
    <lineage>
        <taxon>Eukaryota</taxon>
        <taxon>Fungi</taxon>
        <taxon>Dikarya</taxon>
        <taxon>Ascomycota</taxon>
        <taxon>Pezizomycotina</taxon>
        <taxon>Dothideomycetes</taxon>
        <taxon>Dothideomycetidae</taxon>
        <taxon>Mycosphaerellales</taxon>
        <taxon>Teratosphaeriaceae</taxon>
        <taxon>Hortaea</taxon>
    </lineage>
</organism>
<evidence type="ECO:0008006" key="4">
    <source>
        <dbReference type="Google" id="ProtNLM"/>
    </source>
</evidence>
<comment type="caution">
    <text evidence="2">The sequence shown here is derived from an EMBL/GenBank/DDBJ whole genome shotgun (WGS) entry which is preliminary data.</text>
</comment>
<dbReference type="Proteomes" id="UP000281677">
    <property type="component" value="Unassembled WGS sequence"/>
</dbReference>
<evidence type="ECO:0000313" key="3">
    <source>
        <dbReference type="Proteomes" id="UP000281677"/>
    </source>
</evidence>
<feature type="region of interest" description="Disordered" evidence="1">
    <location>
        <begin position="422"/>
        <end position="525"/>
    </location>
</feature>
<proteinExistence type="predicted"/>
<reference evidence="2 3" key="1">
    <citation type="journal article" date="2018" name="BMC Genomics">
        <title>Genomic evidence for intraspecific hybridization in a clonal and extremely halotolerant yeast.</title>
        <authorList>
            <person name="Gostincar C."/>
            <person name="Stajich J.E."/>
            <person name="Zupancic J."/>
            <person name="Zalar P."/>
            <person name="Gunde-Cimerman N."/>
        </authorList>
    </citation>
    <scope>NUCLEOTIDE SEQUENCE [LARGE SCALE GENOMIC DNA]</scope>
    <source>
        <strain evidence="2 3">EXF-120</strain>
    </source>
</reference>
<protein>
    <recommendedName>
        <fullName evidence="4">BTB domain-containing protein</fullName>
    </recommendedName>
</protein>
<sequence length="1054" mass="119218">MVQTSVPELYEDEQHSVVEIRTDSLQTLRELGPPDLVHLVKQPVKSTTKQIGVYHHVTGVDASSSASLAAYINTLTYQPHDKQNKVISGLYCCYNAFSRVDMRVQVQIPGTVESYCVDERGNKLEATEEHWLETYLCSVLRAYSYADNGSGDTIKRIIGVRRFNPITSTEQEHKFLEAAEKLFFSGWQLGSDPEIQVPNLVSNHLTSGLLHYIKTSGRYMSGVNLFEKLRMRDPEVASLLARVYMMGDEEVKAVKLLHDVIEELPMDYSLLDCQAEFCNRKGRSDMALDIAKRSVIAAPSEFGTWARLAEIYVGMEEWDLALLTLNSCPMFTYQDKDAPRLPEPARISLPLAPETMCDEIDDAGATPEVDTVHPTLRRLAAGNYKGTFHKAYVLLTEITKKIGWDQLLRIRSQVFVMEEEYRNEKQHAPSGSRNASTVALRGRETPQPNGHGEPLEEDHRDSEDMIQSEADSEATDLQANGEPSAASSHLDPDVSKPTHTITVRSGDETPQPQPPDNDPSHQQYTQFQHKRLCERWLDNLFMVLYEDLRIYTIWRTEASQYRQQQLAYKKSAEEWEILGELAERLHHPEEAVEAWQSCLSMRFSPKAMRGVLDLYERKSDGRNQLGALIRLVAWQYRWYSEFSPDLLYIMRRLIEEEGAVKCTTKRITSVLVPCRRTPDMPPSPDPEQDGRSSKRQRSSLTNSDMAQLNHADPVAEDVLDIVPDGDVLLDLGGLAGVQKEVSLRVSGRVISLASPVLRDKLYQATGAAKNEYPRRLSVKDEGGDAMLLISNIIHLRNDKLPPRLPAEMLYNLAILSEKLKCGIAVSRAASPWFDRLFNAPAQVYVDMCRIIEATMLLDEPIFFARFTARWMMNEPLDGKFAVPPTAHFRMKTLSRQLQQRRQSHIQALRADLDLLVDCCSLAFAKPAEHYIDYAPGMLPDPDDQGRTGALCRVDEGAATLYLGALRDERIWPATVWRPTLGEIVEAIKTFGIPEYDDCDKCEFCEGVKAKFSLAVTMLKSMHASRMWGLCLDCFRTEGGMNSGECRYEHAKPRN</sequence>
<evidence type="ECO:0000256" key="1">
    <source>
        <dbReference type="SAM" id="MobiDB-lite"/>
    </source>
</evidence>
<dbReference type="FunFam" id="1.25.40.10:FF:000149">
    <property type="entry name" value="Clathrin-coated vesiclec protein (Bud7)"/>
    <property type="match status" value="1"/>
</dbReference>
<accession>A0A3M7IEB0</accession>
<feature type="region of interest" description="Disordered" evidence="1">
    <location>
        <begin position="673"/>
        <end position="707"/>
    </location>
</feature>
<feature type="compositionally biased region" description="Basic and acidic residues" evidence="1">
    <location>
        <begin position="453"/>
        <end position="463"/>
    </location>
</feature>
<dbReference type="PANTHER" id="PTHR31975">
    <property type="entry name" value="BUD SITE SELECTION PROTEIN 7-RELATED"/>
    <property type="match status" value="1"/>
</dbReference>
<dbReference type="InterPro" id="IPR015374">
    <property type="entry name" value="ChAPs"/>
</dbReference>
<dbReference type="InterPro" id="IPR011990">
    <property type="entry name" value="TPR-like_helical_dom_sf"/>
</dbReference>
<dbReference type="AlphaFoldDB" id="A0A3M7IEB0"/>
<dbReference type="EMBL" id="QWIT01000457">
    <property type="protein sequence ID" value="RMZ23815.1"/>
    <property type="molecule type" value="Genomic_DNA"/>
</dbReference>
<gene>
    <name evidence="2" type="ORF">D0859_12143</name>
</gene>
<dbReference type="Pfam" id="PF09295">
    <property type="entry name" value="ChAPs"/>
    <property type="match status" value="1"/>
</dbReference>
<dbReference type="PANTHER" id="PTHR31975:SF1">
    <property type="entry name" value="BUD SITE SELECTION PROTEIN 7-RELATED"/>
    <property type="match status" value="1"/>
</dbReference>
<dbReference type="GO" id="GO:0034044">
    <property type="term" value="C:exomer complex"/>
    <property type="evidence" value="ECO:0007669"/>
    <property type="project" value="UniProtKB-ARBA"/>
</dbReference>
<feature type="compositionally biased region" description="Acidic residues" evidence="1">
    <location>
        <begin position="464"/>
        <end position="474"/>
    </location>
</feature>
<dbReference type="VEuPathDB" id="FungiDB:BTJ68_15150"/>
<evidence type="ECO:0000313" key="2">
    <source>
        <dbReference type="EMBL" id="RMZ23815.1"/>
    </source>
</evidence>